<keyword evidence="3" id="KW-0614">Plasmid</keyword>
<protein>
    <submittedName>
        <fullName evidence="3">Chromosome partitioning protein, ParB family, putative</fullName>
    </submittedName>
</protein>
<dbReference type="InterPro" id="IPR050336">
    <property type="entry name" value="Chromosome_partition/occlusion"/>
</dbReference>
<sequence length="316" mass="36733">MTRRTLKKAIQADNQLSDFVFGNVEVADGDLKYIPLNSIKRTTLQQRRYFDQKQIEEWAKHEIKINGIRSPLWVRKLPKSNRKQEYELVAGERRYRAAEFLNLLEVPVRIFILDDRQALMASLVENMQRQDLSPLEETEGTLEFLSMELDLPIEKVTKFLYQMNNASKGTVNQNVLVSDNAHKVENVFKVLGRLTWTSFVSSRLPLLKNPSDILNALRSGEIEYTKAMAISKLKDKKTRVKILKKAINESLSLTEIKQLINSYREPVDQPTELSLDTEVKKALAKFKKSKVWTNPKKEKQIRRLLQQLDKLMDDDN</sequence>
<reference evidence="3 4" key="1">
    <citation type="journal article" date="2008" name="Proc. Natl. Acad. Sci. U.S.A.">
        <title>Niche adaptation and genome expansion in the chlorophyll d-producing cyanobacterium Acaryochloris marina.</title>
        <authorList>
            <person name="Swingley W.D."/>
            <person name="Chen M."/>
            <person name="Cheung P.C."/>
            <person name="Conrad A.L."/>
            <person name="Dejesa L.C."/>
            <person name="Hao J."/>
            <person name="Honchak B.M."/>
            <person name="Karbach L.E."/>
            <person name="Kurdoglu A."/>
            <person name="Lahiri S."/>
            <person name="Mastrian S.D."/>
            <person name="Miyashita H."/>
            <person name="Page L."/>
            <person name="Ramakrishna P."/>
            <person name="Satoh S."/>
            <person name="Sattley W.M."/>
            <person name="Shimada Y."/>
            <person name="Taylor H.L."/>
            <person name="Tomo T."/>
            <person name="Tsuchiya T."/>
            <person name="Wang Z.T."/>
            <person name="Raymond J."/>
            <person name="Mimuro M."/>
            <person name="Blankenship R.E."/>
            <person name="Touchman J.W."/>
        </authorList>
    </citation>
    <scope>NUCLEOTIDE SEQUENCE [LARGE SCALE GENOMIC DNA]</scope>
    <source>
        <strain evidence="4">MBIC 11017</strain>
        <plasmid evidence="4">Plasmid pREB2</plasmid>
    </source>
</reference>
<evidence type="ECO:0000313" key="4">
    <source>
        <dbReference type="Proteomes" id="UP000000268"/>
    </source>
</evidence>
<dbReference type="AlphaFoldDB" id="A8ZLY5"/>
<name>A8ZLY5_ACAM1</name>
<dbReference type="HOGENOM" id="CLU_023853_4_1_3"/>
<dbReference type="EMBL" id="CP000839">
    <property type="protein sequence ID" value="ABW31754.1"/>
    <property type="molecule type" value="Genomic_DNA"/>
</dbReference>
<evidence type="ECO:0000259" key="2">
    <source>
        <dbReference type="SMART" id="SM00470"/>
    </source>
</evidence>
<dbReference type="InterPro" id="IPR041468">
    <property type="entry name" value="HTH_ParB/Spo0J"/>
</dbReference>
<geneLocation type="plasmid" evidence="3 4">
    <name>pREB2</name>
</geneLocation>
<feature type="domain" description="ParB-like N-terminal" evidence="2">
    <location>
        <begin position="32"/>
        <end position="127"/>
    </location>
</feature>
<dbReference type="GO" id="GO:0005694">
    <property type="term" value="C:chromosome"/>
    <property type="evidence" value="ECO:0007669"/>
    <property type="project" value="TreeGrafter"/>
</dbReference>
<accession>A8ZLY5</accession>
<keyword evidence="4" id="KW-1185">Reference proteome</keyword>
<organism evidence="3 4">
    <name type="scientific">Acaryochloris marina (strain MBIC 11017)</name>
    <dbReference type="NCBI Taxonomy" id="329726"/>
    <lineage>
        <taxon>Bacteria</taxon>
        <taxon>Bacillati</taxon>
        <taxon>Cyanobacteriota</taxon>
        <taxon>Cyanophyceae</taxon>
        <taxon>Acaryochloridales</taxon>
        <taxon>Acaryochloridaceae</taxon>
        <taxon>Acaryochloris</taxon>
    </lineage>
</organism>
<dbReference type="Gene3D" id="3.90.1530.30">
    <property type="match status" value="1"/>
</dbReference>
<dbReference type="NCBIfam" id="TIGR00180">
    <property type="entry name" value="parB_part"/>
    <property type="match status" value="1"/>
</dbReference>
<dbReference type="GO" id="GO:0003677">
    <property type="term" value="F:DNA binding"/>
    <property type="evidence" value="ECO:0007669"/>
    <property type="project" value="InterPro"/>
</dbReference>
<dbReference type="KEGG" id="amr:AM1_B0028"/>
<proteinExistence type="inferred from homology"/>
<dbReference type="PANTHER" id="PTHR33375">
    <property type="entry name" value="CHROMOSOME-PARTITIONING PROTEIN PARB-RELATED"/>
    <property type="match status" value="1"/>
</dbReference>
<dbReference type="InterPro" id="IPR003115">
    <property type="entry name" value="ParB_N"/>
</dbReference>
<dbReference type="Gene3D" id="1.10.10.2830">
    <property type="match status" value="1"/>
</dbReference>
<dbReference type="GO" id="GO:0007059">
    <property type="term" value="P:chromosome segregation"/>
    <property type="evidence" value="ECO:0007669"/>
    <property type="project" value="TreeGrafter"/>
</dbReference>
<dbReference type="OrthoDB" id="9802051at2"/>
<dbReference type="Pfam" id="PF02195">
    <property type="entry name" value="ParB_N"/>
    <property type="match status" value="1"/>
</dbReference>
<dbReference type="RefSeq" id="WP_012166908.1">
    <property type="nucleotide sequence ID" value="NC_009927.1"/>
</dbReference>
<evidence type="ECO:0000256" key="1">
    <source>
        <dbReference type="ARBA" id="ARBA00006295"/>
    </source>
</evidence>
<gene>
    <name evidence="3" type="ordered locus">AM1_B0028</name>
</gene>
<dbReference type="SMART" id="SM00470">
    <property type="entry name" value="ParB"/>
    <property type="match status" value="1"/>
</dbReference>
<dbReference type="SUPFAM" id="SSF110849">
    <property type="entry name" value="ParB/Sulfiredoxin"/>
    <property type="match status" value="1"/>
</dbReference>
<dbReference type="InterPro" id="IPR036086">
    <property type="entry name" value="ParB/Sulfiredoxin_sf"/>
</dbReference>
<dbReference type="SUPFAM" id="SSF109709">
    <property type="entry name" value="KorB DNA-binding domain-like"/>
    <property type="match status" value="1"/>
</dbReference>
<dbReference type="InterPro" id="IPR004437">
    <property type="entry name" value="ParB/RepB/Spo0J"/>
</dbReference>
<dbReference type="Proteomes" id="UP000000268">
    <property type="component" value="Plasmid pREB2"/>
</dbReference>
<evidence type="ECO:0000313" key="3">
    <source>
        <dbReference type="EMBL" id="ABW31754.1"/>
    </source>
</evidence>
<dbReference type="PANTHER" id="PTHR33375:SF7">
    <property type="entry name" value="CHROMOSOME 2-PARTITIONING PROTEIN PARB-RELATED"/>
    <property type="match status" value="1"/>
</dbReference>
<comment type="similarity">
    <text evidence="1">Belongs to the ParB family.</text>
</comment>
<dbReference type="Pfam" id="PF17762">
    <property type="entry name" value="HTH_ParB"/>
    <property type="match status" value="1"/>
</dbReference>